<reference evidence="2 3" key="1">
    <citation type="journal article" date="2009" name="Nature">
        <title>Evolution of pathogenicity and sexual reproduction in eight Candida genomes.</title>
        <authorList>
            <person name="Butler G."/>
            <person name="Rasmussen M.D."/>
            <person name="Lin M.F."/>
            <person name="Santos M.A."/>
            <person name="Sakthikumar S."/>
            <person name="Munro C.A."/>
            <person name="Rheinbay E."/>
            <person name="Grabherr M."/>
            <person name="Forche A."/>
            <person name="Reedy J.L."/>
            <person name="Agrafioti I."/>
            <person name="Arnaud M.B."/>
            <person name="Bates S."/>
            <person name="Brown A.J."/>
            <person name="Brunke S."/>
            <person name="Costanzo M.C."/>
            <person name="Fitzpatrick D.A."/>
            <person name="de Groot P.W."/>
            <person name="Harris D."/>
            <person name="Hoyer L.L."/>
            <person name="Hube B."/>
            <person name="Klis F.M."/>
            <person name="Kodira C."/>
            <person name="Lennard N."/>
            <person name="Logue M.E."/>
            <person name="Martin R."/>
            <person name="Neiman A.M."/>
            <person name="Nikolaou E."/>
            <person name="Quail M.A."/>
            <person name="Quinn J."/>
            <person name="Santos M.C."/>
            <person name="Schmitzberger F.F."/>
            <person name="Sherlock G."/>
            <person name="Shah P."/>
            <person name="Silverstein K.A."/>
            <person name="Skrzypek M.S."/>
            <person name="Soll D."/>
            <person name="Staggs R."/>
            <person name="Stansfield I."/>
            <person name="Stumpf M.P."/>
            <person name="Sudbery P.E."/>
            <person name="Srikantha T."/>
            <person name="Zeng Q."/>
            <person name="Berman J."/>
            <person name="Berriman M."/>
            <person name="Heitman J."/>
            <person name="Gow N.A."/>
            <person name="Lorenz M.C."/>
            <person name="Birren B.W."/>
            <person name="Kellis M."/>
            <person name="Cuomo C.A."/>
        </authorList>
    </citation>
    <scope>NUCLEOTIDE SEQUENCE [LARGE SCALE GENOMIC DNA]</scope>
    <source>
        <strain evidence="3">ATCC 11503 / BCRC 21390 / CBS 2605 / JCM 1781 / NBRC 1676 / NRRL YB-4239</strain>
    </source>
</reference>
<evidence type="ECO:0000313" key="3">
    <source>
        <dbReference type="Proteomes" id="UP000001996"/>
    </source>
</evidence>
<name>A5E0G6_LODEL</name>
<dbReference type="EMBL" id="CH981527">
    <property type="protein sequence ID" value="EDK44924.1"/>
    <property type="molecule type" value="Genomic_DNA"/>
</dbReference>
<dbReference type="OrthoDB" id="4078956at2759"/>
<dbReference type="AlphaFoldDB" id="A5E0G6"/>
<dbReference type="InParanoid" id="A5E0G6"/>
<dbReference type="GeneID" id="5232318"/>
<feature type="region of interest" description="Disordered" evidence="1">
    <location>
        <begin position="1"/>
        <end position="45"/>
    </location>
</feature>
<protein>
    <submittedName>
        <fullName evidence="2">Uncharacterized protein</fullName>
    </submittedName>
</protein>
<evidence type="ECO:0000313" key="2">
    <source>
        <dbReference type="EMBL" id="EDK44924.1"/>
    </source>
</evidence>
<dbReference type="KEGG" id="lel:PVL30_002594"/>
<keyword evidence="3" id="KW-1185">Reference proteome</keyword>
<evidence type="ECO:0000256" key="1">
    <source>
        <dbReference type="SAM" id="MobiDB-lite"/>
    </source>
</evidence>
<organism evidence="2 3">
    <name type="scientific">Lodderomyces elongisporus (strain ATCC 11503 / CBS 2605 / JCM 1781 / NBRC 1676 / NRRL YB-4239)</name>
    <name type="common">Yeast</name>
    <name type="synonym">Saccharomyces elongisporus</name>
    <dbReference type="NCBI Taxonomy" id="379508"/>
    <lineage>
        <taxon>Eukaryota</taxon>
        <taxon>Fungi</taxon>
        <taxon>Dikarya</taxon>
        <taxon>Ascomycota</taxon>
        <taxon>Saccharomycotina</taxon>
        <taxon>Pichiomycetes</taxon>
        <taxon>Debaryomycetaceae</taxon>
        <taxon>Candida/Lodderomyces clade</taxon>
        <taxon>Lodderomyces</taxon>
    </lineage>
</organism>
<proteinExistence type="predicted"/>
<dbReference type="HOGENOM" id="CLU_538690_0_0_1"/>
<dbReference type="Proteomes" id="UP000001996">
    <property type="component" value="Unassembled WGS sequence"/>
</dbReference>
<sequence length="506" mass="57191">MMGFDRVSKTGARYRNYPLSQKVRNGRNTRKEGCEKRNKRTRKGYTSNAFKEKNLQLFGRSLEEKYSRIGGGNSNSGSNSGNGNGNGGNAANGVIGLNADVGGVNELTNTIDFAIPSRSQYLWNLLPPRLGFDSKYYTKTKVGKKLQSLKSLCVDHIAWNIAGVDLMALSLIPWSIAKQIWNRVLHNNMDSFDVYLAFANNFAQFSDFHCHKHTWDPKSTTIRDYVIQQIREPKYVKYRVETFLENVSAQHFATTLSRAPGDIVLEITSTRWNREDFFHLFNINNLRCLSLVGTLVDDSFLRGLETSMKMGKLKNLTWLKIRASKVTLEGITRFCKLKAVFDSELVAISVNHRALLTEWRLLDTELAQQLNRTSFGHAYKILRGKLLSNAKVNTSSNGTVKLKTTTGSATGSATGQDISKDNNHLGTDILDVKVVSSQYESAKSIQSSWEQRLLINSGHETRKLDDFVYLRMRRENKSILAKPVANTPTGKKRKQIKTNFKNYFSL</sequence>
<dbReference type="SUPFAM" id="SSF52047">
    <property type="entry name" value="RNI-like"/>
    <property type="match status" value="1"/>
</dbReference>
<gene>
    <name evidence="2" type="ORF">LELG_03103</name>
</gene>
<dbReference type="eggNOG" id="ENOG502SBJ8">
    <property type="taxonomic scope" value="Eukaryota"/>
</dbReference>
<accession>A5E0G6</accession>